<evidence type="ECO:0000256" key="12">
    <source>
        <dbReference type="ARBA" id="ARBA00039316"/>
    </source>
</evidence>
<dbReference type="InterPro" id="IPR027417">
    <property type="entry name" value="P-loop_NTPase"/>
</dbReference>
<reference evidence="14 15" key="1">
    <citation type="journal article" date="2013" name="Genome Announc.">
        <title>Genome Sequences of Three hpAfrica2 Strains of Helicobacter pylori.</title>
        <authorList>
            <person name="Duncan S.S."/>
            <person name="Bertoli M.T."/>
            <person name="Kersulyte D."/>
            <person name="Valk P.L."/>
            <person name="Tamma S."/>
            <person name="Segal I."/>
            <person name="McClain M.S."/>
            <person name="Cover T.L."/>
            <person name="Berg D.E."/>
        </authorList>
    </citation>
    <scope>NUCLEOTIDE SEQUENCE [LARGE SCALE GENOMIC DNA]</scope>
    <source>
        <strain evidence="14 15">SouthAfrica50</strain>
    </source>
</reference>
<dbReference type="PATRIC" id="fig|1352357.3.peg.1098"/>
<dbReference type="Gene3D" id="3.40.50.300">
    <property type="entry name" value="P-loop containing nucleotide triphosphate hydrolases"/>
    <property type="match status" value="1"/>
</dbReference>
<evidence type="ECO:0000256" key="4">
    <source>
        <dbReference type="ARBA" id="ARBA00022741"/>
    </source>
</evidence>
<keyword evidence="2" id="KW-0963">Cytoplasm</keyword>
<evidence type="ECO:0000256" key="5">
    <source>
        <dbReference type="ARBA" id="ARBA00022763"/>
    </source>
</evidence>
<comment type="subcellular location">
    <subcellularLocation>
        <location evidence="1">Cytoplasm</location>
    </subcellularLocation>
</comment>
<dbReference type="Proteomes" id="UP000015816">
    <property type="component" value="Unassembled WGS sequence"/>
</dbReference>
<evidence type="ECO:0000256" key="3">
    <source>
        <dbReference type="ARBA" id="ARBA00022737"/>
    </source>
</evidence>
<sequence length="69" mass="7513">MGYLTLGRDARTISGGESQRIRIASQIGSGLTGVLYVLDEPSIGLHEKDTLKLINTLRNLQKKATRSLS</sequence>
<dbReference type="SUPFAM" id="SSF52540">
    <property type="entry name" value="P-loop containing nucleoside triphosphate hydrolases"/>
    <property type="match status" value="1"/>
</dbReference>
<dbReference type="Gene3D" id="1.20.1580.10">
    <property type="entry name" value="ABC transporter ATPase like domain"/>
    <property type="match status" value="1"/>
</dbReference>
<evidence type="ECO:0000256" key="11">
    <source>
        <dbReference type="ARBA" id="ARBA00038000"/>
    </source>
</evidence>
<comment type="caution">
    <text evidence="14">The sequence shown here is derived from an EMBL/GenBank/DDBJ whole genome shotgun (WGS) entry which is preliminary data.</text>
</comment>
<name>T2SBE8_HELPX</name>
<evidence type="ECO:0000313" key="14">
    <source>
        <dbReference type="EMBL" id="EQD88809.1"/>
    </source>
</evidence>
<dbReference type="AlphaFoldDB" id="T2SBE8"/>
<evidence type="ECO:0000256" key="2">
    <source>
        <dbReference type="ARBA" id="ARBA00022490"/>
    </source>
</evidence>
<dbReference type="GO" id="GO:0005737">
    <property type="term" value="C:cytoplasm"/>
    <property type="evidence" value="ECO:0007669"/>
    <property type="project" value="UniProtKB-SubCell"/>
</dbReference>
<keyword evidence="5" id="KW-0227">DNA damage</keyword>
<dbReference type="PANTHER" id="PTHR43152">
    <property type="entry name" value="UVRABC SYSTEM PROTEIN A"/>
    <property type="match status" value="1"/>
</dbReference>
<keyword evidence="8" id="KW-0267">Excision nuclease</keyword>
<evidence type="ECO:0000256" key="9">
    <source>
        <dbReference type="ARBA" id="ARBA00023125"/>
    </source>
</evidence>
<dbReference type="GO" id="GO:0005524">
    <property type="term" value="F:ATP binding"/>
    <property type="evidence" value="ECO:0007669"/>
    <property type="project" value="UniProtKB-KW"/>
</dbReference>
<keyword evidence="10" id="KW-0234">DNA repair</keyword>
<organism evidence="14 15">
    <name type="scientific">Helicobacter pylori SouthAfrica50</name>
    <dbReference type="NCBI Taxonomy" id="1352357"/>
    <lineage>
        <taxon>Bacteria</taxon>
        <taxon>Pseudomonadati</taxon>
        <taxon>Campylobacterota</taxon>
        <taxon>Epsilonproteobacteria</taxon>
        <taxon>Campylobacterales</taxon>
        <taxon>Helicobacteraceae</taxon>
        <taxon>Helicobacter</taxon>
    </lineage>
</organism>
<keyword evidence="7" id="KW-0067">ATP-binding</keyword>
<gene>
    <name evidence="14" type="ORF">HPSA50_1130</name>
</gene>
<comment type="similarity">
    <text evidence="11">Belongs to the ABC transporter superfamily. UvrA family.</text>
</comment>
<keyword evidence="9" id="KW-0238">DNA-binding</keyword>
<evidence type="ECO:0000256" key="10">
    <source>
        <dbReference type="ARBA" id="ARBA00023204"/>
    </source>
</evidence>
<evidence type="ECO:0000256" key="8">
    <source>
        <dbReference type="ARBA" id="ARBA00022881"/>
    </source>
</evidence>
<keyword evidence="3" id="KW-0677">Repeat</keyword>
<dbReference type="GO" id="GO:0003677">
    <property type="term" value="F:DNA binding"/>
    <property type="evidence" value="ECO:0007669"/>
    <property type="project" value="UniProtKB-KW"/>
</dbReference>
<proteinExistence type="inferred from homology"/>
<accession>T2SBE8</accession>
<dbReference type="EMBL" id="AVNI01000002">
    <property type="protein sequence ID" value="EQD88809.1"/>
    <property type="molecule type" value="Genomic_DNA"/>
</dbReference>
<keyword evidence="6" id="KW-0228">DNA excision</keyword>
<evidence type="ECO:0000313" key="15">
    <source>
        <dbReference type="Proteomes" id="UP000015816"/>
    </source>
</evidence>
<dbReference type="GO" id="GO:0004518">
    <property type="term" value="F:nuclease activity"/>
    <property type="evidence" value="ECO:0007669"/>
    <property type="project" value="UniProtKB-KW"/>
</dbReference>
<keyword evidence="4" id="KW-0547">Nucleotide-binding</keyword>
<evidence type="ECO:0000256" key="6">
    <source>
        <dbReference type="ARBA" id="ARBA00022769"/>
    </source>
</evidence>
<dbReference type="GO" id="GO:0006281">
    <property type="term" value="P:DNA repair"/>
    <property type="evidence" value="ECO:0007669"/>
    <property type="project" value="UniProtKB-KW"/>
</dbReference>
<evidence type="ECO:0000256" key="1">
    <source>
        <dbReference type="ARBA" id="ARBA00004496"/>
    </source>
</evidence>
<evidence type="ECO:0000256" key="7">
    <source>
        <dbReference type="ARBA" id="ARBA00022840"/>
    </source>
</evidence>
<dbReference type="PANTHER" id="PTHR43152:SF3">
    <property type="entry name" value="UVRABC SYSTEM PROTEIN A"/>
    <property type="match status" value="1"/>
</dbReference>
<protein>
    <recommendedName>
        <fullName evidence="12">UvrABC system protein A</fullName>
    </recommendedName>
    <alternativeName>
        <fullName evidence="13">Excinuclease ABC subunit A</fullName>
    </alternativeName>
</protein>
<evidence type="ECO:0000256" key="13">
    <source>
        <dbReference type="ARBA" id="ARBA00042156"/>
    </source>
</evidence>